<dbReference type="PRINTS" id="PR00123">
    <property type="entry name" value="ATPASEA"/>
</dbReference>
<dbReference type="EMBL" id="FRCK01000006">
    <property type="protein sequence ID" value="SHM27659.1"/>
    <property type="molecule type" value="Genomic_DNA"/>
</dbReference>
<keyword evidence="7 11" id="KW-1133">Transmembrane helix</keyword>
<sequence length="246" mass="26390">MEISPDSRIVFTLPLGSLGEFPVSATIVNTWIVMAILVAVGRLATLGIGPAPPVSRWRIAVELLVEMIRDQIRDIGGGDPTRYLPVVGSLFMFILLSNLMAVVPGFTAPTGSLSTATALALCVMVAVPLYAVSRRGLRAYLRSYLQPTPLMLPINVMGEVSRTVALAVRLYGNIMSGTVLVAILLSIVPFFFPLVMQILGLLTGAIQAYIFAVLAMVYISSAIGDEPGAAPPPRPSEPSHFRQRTR</sequence>
<evidence type="ECO:0000256" key="5">
    <source>
        <dbReference type="ARBA" id="ARBA00022692"/>
    </source>
</evidence>
<evidence type="ECO:0000256" key="7">
    <source>
        <dbReference type="ARBA" id="ARBA00022989"/>
    </source>
</evidence>
<keyword evidence="8 11" id="KW-0406">Ion transport</keyword>
<gene>
    <name evidence="11" type="primary">atpB</name>
    <name evidence="14" type="ORF">SAMN05444389_10685</name>
</gene>
<dbReference type="STRING" id="53463.SAMN05444389_10685"/>
<comment type="function">
    <text evidence="11 12">Key component of the proton channel; it plays a direct role in the translocation of protons across the membrane.</text>
</comment>
<evidence type="ECO:0000256" key="4">
    <source>
        <dbReference type="ARBA" id="ARBA00022547"/>
    </source>
</evidence>
<dbReference type="NCBIfam" id="NF004481">
    <property type="entry name" value="PRK05815.2-3"/>
    <property type="match status" value="1"/>
</dbReference>
<dbReference type="GO" id="GO:0005886">
    <property type="term" value="C:plasma membrane"/>
    <property type="evidence" value="ECO:0007669"/>
    <property type="project" value="UniProtKB-SubCell"/>
</dbReference>
<feature type="transmembrane region" description="Helical" evidence="11">
    <location>
        <begin position="198"/>
        <end position="219"/>
    </location>
</feature>
<dbReference type="Proteomes" id="UP000184444">
    <property type="component" value="Unassembled WGS sequence"/>
</dbReference>
<keyword evidence="6 11" id="KW-0375">Hydrogen ion transport</keyword>
<evidence type="ECO:0000256" key="9">
    <source>
        <dbReference type="ARBA" id="ARBA00023136"/>
    </source>
</evidence>
<accession>A0A1M7HGS6</accession>
<dbReference type="RefSeq" id="WP_073066480.1">
    <property type="nucleotide sequence ID" value="NZ_FRCK01000006.1"/>
</dbReference>
<dbReference type="InterPro" id="IPR035908">
    <property type="entry name" value="F0_ATP_A_sf"/>
</dbReference>
<keyword evidence="3 11" id="KW-0813">Transport</keyword>
<keyword evidence="5 11" id="KW-0812">Transmembrane</keyword>
<dbReference type="GO" id="GO:0045259">
    <property type="term" value="C:proton-transporting ATP synthase complex"/>
    <property type="evidence" value="ECO:0007669"/>
    <property type="project" value="UniProtKB-KW"/>
</dbReference>
<evidence type="ECO:0000256" key="2">
    <source>
        <dbReference type="ARBA" id="ARBA00006810"/>
    </source>
</evidence>
<proteinExistence type="inferred from homology"/>
<dbReference type="HAMAP" id="MF_01393">
    <property type="entry name" value="ATP_synth_a_bact"/>
    <property type="match status" value="1"/>
</dbReference>
<evidence type="ECO:0000256" key="12">
    <source>
        <dbReference type="RuleBase" id="RU000483"/>
    </source>
</evidence>
<dbReference type="PANTHER" id="PTHR42823">
    <property type="entry name" value="ATP SYNTHASE SUBUNIT A, CHLOROPLASTIC"/>
    <property type="match status" value="1"/>
</dbReference>
<dbReference type="InterPro" id="IPR023011">
    <property type="entry name" value="ATP_synth_F0_asu_AS"/>
</dbReference>
<dbReference type="InterPro" id="IPR000568">
    <property type="entry name" value="ATP_synth_F0_asu"/>
</dbReference>
<evidence type="ECO:0000256" key="11">
    <source>
        <dbReference type="HAMAP-Rule" id="MF_01393"/>
    </source>
</evidence>
<dbReference type="OrthoDB" id="9789241at2"/>
<comment type="similarity">
    <text evidence="2 11 12">Belongs to the ATPase A chain family.</text>
</comment>
<keyword evidence="10 11" id="KW-0066">ATP synthesis</keyword>
<dbReference type="InterPro" id="IPR045082">
    <property type="entry name" value="ATP_syn_F0_a_bact/chloroplast"/>
</dbReference>
<evidence type="ECO:0000256" key="10">
    <source>
        <dbReference type="ARBA" id="ARBA00023310"/>
    </source>
</evidence>
<feature type="transmembrane region" description="Helical" evidence="11">
    <location>
        <begin position="112"/>
        <end position="132"/>
    </location>
</feature>
<feature type="transmembrane region" description="Helical" evidence="11">
    <location>
        <begin position="170"/>
        <end position="192"/>
    </location>
</feature>
<evidence type="ECO:0000256" key="13">
    <source>
        <dbReference type="SAM" id="MobiDB-lite"/>
    </source>
</evidence>
<evidence type="ECO:0000313" key="15">
    <source>
        <dbReference type="Proteomes" id="UP000184444"/>
    </source>
</evidence>
<evidence type="ECO:0000256" key="6">
    <source>
        <dbReference type="ARBA" id="ARBA00022781"/>
    </source>
</evidence>
<evidence type="ECO:0000256" key="1">
    <source>
        <dbReference type="ARBA" id="ARBA00004141"/>
    </source>
</evidence>
<dbReference type="GO" id="GO:0042777">
    <property type="term" value="P:proton motive force-driven plasma membrane ATP synthesis"/>
    <property type="evidence" value="ECO:0007669"/>
    <property type="project" value="TreeGrafter"/>
</dbReference>
<dbReference type="GO" id="GO:0046933">
    <property type="term" value="F:proton-transporting ATP synthase activity, rotational mechanism"/>
    <property type="evidence" value="ECO:0007669"/>
    <property type="project" value="UniProtKB-UniRule"/>
</dbReference>
<dbReference type="CDD" id="cd00310">
    <property type="entry name" value="ATP-synt_Fo_a_6"/>
    <property type="match status" value="1"/>
</dbReference>
<dbReference type="Pfam" id="PF00119">
    <property type="entry name" value="ATP-synt_A"/>
    <property type="match status" value="1"/>
</dbReference>
<dbReference type="NCBIfam" id="TIGR01131">
    <property type="entry name" value="ATP_synt_6_or_A"/>
    <property type="match status" value="1"/>
</dbReference>
<feature type="transmembrane region" description="Helical" evidence="11">
    <location>
        <begin position="21"/>
        <end position="40"/>
    </location>
</feature>
<dbReference type="Gene3D" id="1.20.120.220">
    <property type="entry name" value="ATP synthase, F0 complex, subunit A"/>
    <property type="match status" value="1"/>
</dbReference>
<evidence type="ECO:0000313" key="14">
    <source>
        <dbReference type="EMBL" id="SHM27659.1"/>
    </source>
</evidence>
<keyword evidence="4 11" id="KW-0138">CF(0)</keyword>
<comment type="subcellular location">
    <subcellularLocation>
        <location evidence="11 12">Cell membrane</location>
        <topology evidence="11 12">Multi-pass membrane protein</topology>
    </subcellularLocation>
    <subcellularLocation>
        <location evidence="1">Membrane</location>
        <topology evidence="1">Multi-pass membrane protein</topology>
    </subcellularLocation>
</comment>
<keyword evidence="9 11" id="KW-0472">Membrane</keyword>
<name>A0A1M7HGS6_9RHOB</name>
<dbReference type="SUPFAM" id="SSF81336">
    <property type="entry name" value="F1F0 ATP synthase subunit A"/>
    <property type="match status" value="1"/>
</dbReference>
<feature type="transmembrane region" description="Helical" evidence="11">
    <location>
        <begin position="83"/>
        <end position="106"/>
    </location>
</feature>
<feature type="region of interest" description="Disordered" evidence="13">
    <location>
        <begin position="227"/>
        <end position="246"/>
    </location>
</feature>
<organism evidence="14 15">
    <name type="scientific">Paracoccus solventivorans</name>
    <dbReference type="NCBI Taxonomy" id="53463"/>
    <lineage>
        <taxon>Bacteria</taxon>
        <taxon>Pseudomonadati</taxon>
        <taxon>Pseudomonadota</taxon>
        <taxon>Alphaproteobacteria</taxon>
        <taxon>Rhodobacterales</taxon>
        <taxon>Paracoccaceae</taxon>
        <taxon>Paracoccus</taxon>
    </lineage>
</organism>
<protein>
    <recommendedName>
        <fullName evidence="11 12">ATP synthase subunit a</fullName>
    </recommendedName>
    <alternativeName>
        <fullName evidence="11">ATP synthase F0 sector subunit a</fullName>
    </alternativeName>
    <alternativeName>
        <fullName evidence="11">F-ATPase subunit 6</fullName>
    </alternativeName>
</protein>
<reference evidence="15" key="1">
    <citation type="submission" date="2016-11" db="EMBL/GenBank/DDBJ databases">
        <authorList>
            <person name="Varghese N."/>
            <person name="Submissions S."/>
        </authorList>
    </citation>
    <scope>NUCLEOTIDE SEQUENCE [LARGE SCALE GENOMIC DNA]</scope>
    <source>
        <strain evidence="15">DSM 6637</strain>
    </source>
</reference>
<keyword evidence="15" id="KW-1185">Reference proteome</keyword>
<keyword evidence="11" id="KW-1003">Cell membrane</keyword>
<dbReference type="AlphaFoldDB" id="A0A1M7HGS6"/>
<dbReference type="PROSITE" id="PS00449">
    <property type="entry name" value="ATPASE_A"/>
    <property type="match status" value="1"/>
</dbReference>
<dbReference type="PANTHER" id="PTHR42823:SF3">
    <property type="entry name" value="ATP SYNTHASE SUBUNIT A, CHLOROPLASTIC"/>
    <property type="match status" value="1"/>
</dbReference>
<evidence type="ECO:0000256" key="3">
    <source>
        <dbReference type="ARBA" id="ARBA00022448"/>
    </source>
</evidence>
<evidence type="ECO:0000256" key="8">
    <source>
        <dbReference type="ARBA" id="ARBA00023065"/>
    </source>
</evidence>